<dbReference type="Proteomes" id="UP000281975">
    <property type="component" value="Unassembled WGS sequence"/>
</dbReference>
<evidence type="ECO:0000259" key="4">
    <source>
        <dbReference type="Pfam" id="PF00675"/>
    </source>
</evidence>
<feature type="domain" description="Peptidase M16 C-terminal" evidence="5">
    <location>
        <begin position="641"/>
        <end position="818"/>
    </location>
</feature>
<keyword evidence="3" id="KW-0732">Signal</keyword>
<dbReference type="GO" id="GO:0046872">
    <property type="term" value="F:metal ion binding"/>
    <property type="evidence" value="ECO:0007669"/>
    <property type="project" value="InterPro"/>
</dbReference>
<feature type="chain" id="PRO_5019021553" evidence="3">
    <location>
        <begin position="27"/>
        <end position="889"/>
    </location>
</feature>
<dbReference type="RefSeq" id="WP_121170560.1">
    <property type="nucleotide sequence ID" value="NZ_RBIN01000001.1"/>
</dbReference>
<dbReference type="Pfam" id="PF00675">
    <property type="entry name" value="Peptidase_M16"/>
    <property type="match status" value="1"/>
</dbReference>
<evidence type="ECO:0000256" key="2">
    <source>
        <dbReference type="SAM" id="MobiDB-lite"/>
    </source>
</evidence>
<dbReference type="AlphaFoldDB" id="A0A420X1B2"/>
<keyword evidence="7" id="KW-1185">Reference proteome</keyword>
<dbReference type="GO" id="GO:0006508">
    <property type="term" value="P:proteolysis"/>
    <property type="evidence" value="ECO:0007669"/>
    <property type="project" value="UniProtKB-KW"/>
</dbReference>
<feature type="region of interest" description="Disordered" evidence="2">
    <location>
        <begin position="435"/>
        <end position="456"/>
    </location>
</feature>
<name>A0A420X1B2_9GAMM</name>
<organism evidence="6 7">
    <name type="scientific">Kushneria sinocarnis</name>
    <dbReference type="NCBI Taxonomy" id="595502"/>
    <lineage>
        <taxon>Bacteria</taxon>
        <taxon>Pseudomonadati</taxon>
        <taxon>Pseudomonadota</taxon>
        <taxon>Gammaproteobacteria</taxon>
        <taxon>Oceanospirillales</taxon>
        <taxon>Halomonadaceae</taxon>
        <taxon>Kushneria</taxon>
    </lineage>
</organism>
<evidence type="ECO:0000259" key="5">
    <source>
        <dbReference type="Pfam" id="PF05193"/>
    </source>
</evidence>
<sequence length="889" mass="97035">MTRSGRAVFGAWLVGLGLTLAVPAMAGDSRDVVRDTLDNGLQVVVVHSDLAPVVTTQMNYRVGSSEAPEGFPGMAHATEHMMFRGSPGLSKDQLSAISASMGGDMNAFTAQDLTQYHFTVPRNDLDVALHIEAARMKGLDLDADDWQQERGAIEQEVSGDLSNPAFRFYTQLVDELFRGTPYAHTPLGTRDSFDRTTVAQLREFYSSWYVPNNAVLVIAGDVDPGQTLSKVRSLFGDIPRQPLPERPEFEFSPVRGQSLELSTNNPYGSIYMAWRLPGLRDDDFATAKIMLDALGSQRGELAAMGFNGTALAGGMGGRLMPHAGLAMAYGAFPADGDPAPIRARMREIIRHVAHEGVDPALVEAAKRRAIAAIESRRNSISGLAGAWSEALVEQGVDSPDRLVARIEAVTPEQVNALAERVLDPDQAIMATLTPKQSGEPVSKEGYGQPEEFGTTPESSVELPQWAQQAFAKLDIPVSSLEPADMQLANGIRLIVQPEQASQRLTLIGGIDTNPDLQVPAEHTGVAELLEGLYQYGSAQHDRLELQRRLDAIGADESAGSRFSLSVAKEHFEQGVQLLAEHEQHPNFSKRAFSILKRQHASSLPGYLNSPDFLDQQAMQQALLPDGDPALRHMTPESVQGLTLDDVRNYFQQAYRPDMTTIVVVGDITPERARRVVEQAFGDWQASGPKPETRYPSVPLNEASRFHTPDSSAQQASVSLAEMVDVDRDSPDRFALYLGNQILSGDFSSRLHRALREDRGLVYGVGSNFSLQARRGRFEVSYGSDPEKIETARSLILQNLQRMRNEPVSGEELHRAKGTLLRQMPLNESSYGAIGGQLLSLSLNGKPLDASTRAAQHYLELTPQAVQAAWQAHVRPDDLVTGVRGPDSGQ</sequence>
<dbReference type="EMBL" id="RBIN01000001">
    <property type="protein sequence ID" value="RKR07465.1"/>
    <property type="molecule type" value="Genomic_DNA"/>
</dbReference>
<dbReference type="Pfam" id="PF05193">
    <property type="entry name" value="Peptidase_M16_C"/>
    <property type="match status" value="2"/>
</dbReference>
<protein>
    <submittedName>
        <fullName evidence="6">Zinc protease</fullName>
    </submittedName>
</protein>
<dbReference type="InterPro" id="IPR011765">
    <property type="entry name" value="Pept_M16_N"/>
</dbReference>
<gene>
    <name evidence="6" type="ORF">C7446_0277</name>
</gene>
<dbReference type="SUPFAM" id="SSF63411">
    <property type="entry name" value="LuxS/MPP-like metallohydrolase"/>
    <property type="match status" value="4"/>
</dbReference>
<keyword evidence="6" id="KW-0645">Protease</keyword>
<evidence type="ECO:0000313" key="7">
    <source>
        <dbReference type="Proteomes" id="UP000281975"/>
    </source>
</evidence>
<evidence type="ECO:0000256" key="1">
    <source>
        <dbReference type="ARBA" id="ARBA00007261"/>
    </source>
</evidence>
<feature type="domain" description="Peptidase M16 N-terminal" evidence="4">
    <location>
        <begin position="43"/>
        <end position="187"/>
    </location>
</feature>
<dbReference type="Gene3D" id="3.30.830.10">
    <property type="entry name" value="Metalloenzyme, LuxS/M16 peptidase-like"/>
    <property type="match status" value="4"/>
</dbReference>
<accession>A0A420X1B2</accession>
<evidence type="ECO:0000313" key="6">
    <source>
        <dbReference type="EMBL" id="RKR07465.1"/>
    </source>
</evidence>
<proteinExistence type="inferred from homology"/>
<keyword evidence="6" id="KW-0378">Hydrolase</keyword>
<dbReference type="InterPro" id="IPR011249">
    <property type="entry name" value="Metalloenz_LuxS/M16"/>
</dbReference>
<feature type="signal peptide" evidence="3">
    <location>
        <begin position="1"/>
        <end position="26"/>
    </location>
</feature>
<evidence type="ECO:0000256" key="3">
    <source>
        <dbReference type="SAM" id="SignalP"/>
    </source>
</evidence>
<reference evidence="6 7" key="1">
    <citation type="submission" date="2018-10" db="EMBL/GenBank/DDBJ databases">
        <title>Genomic Encyclopedia of Type Strains, Phase IV (KMG-IV): sequencing the most valuable type-strain genomes for metagenomic binning, comparative biology and taxonomic classification.</title>
        <authorList>
            <person name="Goeker M."/>
        </authorList>
    </citation>
    <scope>NUCLEOTIDE SEQUENCE [LARGE SCALE GENOMIC DNA]</scope>
    <source>
        <strain evidence="6 7">DSM 23229</strain>
    </source>
</reference>
<dbReference type="InterPro" id="IPR007863">
    <property type="entry name" value="Peptidase_M16_C"/>
</dbReference>
<dbReference type="PANTHER" id="PTHR11851:SF49">
    <property type="entry name" value="MITOCHONDRIAL-PROCESSING PEPTIDASE SUBUNIT ALPHA"/>
    <property type="match status" value="1"/>
</dbReference>
<dbReference type="OrthoDB" id="9811314at2"/>
<comment type="similarity">
    <text evidence="1">Belongs to the peptidase M16 family.</text>
</comment>
<dbReference type="InterPro" id="IPR050361">
    <property type="entry name" value="MPP/UQCRC_Complex"/>
</dbReference>
<dbReference type="PANTHER" id="PTHR11851">
    <property type="entry name" value="METALLOPROTEASE"/>
    <property type="match status" value="1"/>
</dbReference>
<dbReference type="GO" id="GO:0008233">
    <property type="term" value="F:peptidase activity"/>
    <property type="evidence" value="ECO:0007669"/>
    <property type="project" value="UniProtKB-KW"/>
</dbReference>
<comment type="caution">
    <text evidence="6">The sequence shown here is derived from an EMBL/GenBank/DDBJ whole genome shotgun (WGS) entry which is preliminary data.</text>
</comment>
<feature type="domain" description="Peptidase M16 C-terminal" evidence="5">
    <location>
        <begin position="197"/>
        <end position="367"/>
    </location>
</feature>